<dbReference type="CDD" id="cd00112">
    <property type="entry name" value="LDLa"/>
    <property type="match status" value="4"/>
</dbReference>
<keyword evidence="3" id="KW-0732">Signal</keyword>
<feature type="domain" description="Peptidase S1" evidence="4">
    <location>
        <begin position="372"/>
        <end position="632"/>
    </location>
</feature>
<dbReference type="Gene3D" id="4.10.400.10">
    <property type="entry name" value="Low-density Lipoprotein Receptor"/>
    <property type="match status" value="4"/>
</dbReference>
<dbReference type="InterPro" id="IPR018114">
    <property type="entry name" value="TRYPSIN_HIS"/>
</dbReference>
<gene>
    <name evidence="5" type="ORF">CHIRRI_LOCUS13818</name>
</gene>
<dbReference type="SUPFAM" id="SSF50494">
    <property type="entry name" value="Trypsin-like serine proteases"/>
    <property type="match status" value="1"/>
</dbReference>
<dbReference type="InterPro" id="IPR023415">
    <property type="entry name" value="LDLR_class-A_CS"/>
</dbReference>
<feature type="signal peptide" evidence="3">
    <location>
        <begin position="1"/>
        <end position="18"/>
    </location>
</feature>
<dbReference type="InterPro" id="IPR002172">
    <property type="entry name" value="LDrepeatLR_classA_rpt"/>
</dbReference>
<dbReference type="SUPFAM" id="SSF57424">
    <property type="entry name" value="LDL receptor-like module"/>
    <property type="match status" value="4"/>
</dbReference>
<evidence type="ECO:0000259" key="4">
    <source>
        <dbReference type="SMART" id="SM00020"/>
    </source>
</evidence>
<dbReference type="PROSITE" id="PS01209">
    <property type="entry name" value="LDLRA_1"/>
    <property type="match status" value="2"/>
</dbReference>
<dbReference type="EMBL" id="OU895880">
    <property type="protein sequence ID" value="CAG9811008.1"/>
    <property type="molecule type" value="Genomic_DNA"/>
</dbReference>
<dbReference type="InterPro" id="IPR036055">
    <property type="entry name" value="LDL_receptor-like_sf"/>
</dbReference>
<feature type="chain" id="PRO_5040216538" description="Peptidase S1 domain-containing protein" evidence="3">
    <location>
        <begin position="19"/>
        <end position="642"/>
    </location>
</feature>
<dbReference type="Pfam" id="PF00057">
    <property type="entry name" value="Ldl_recept_a"/>
    <property type="match status" value="4"/>
</dbReference>
<dbReference type="SMART" id="SM00020">
    <property type="entry name" value="Tryp_SPc"/>
    <property type="match status" value="1"/>
</dbReference>
<dbReference type="OrthoDB" id="2019384at2759"/>
<evidence type="ECO:0000256" key="3">
    <source>
        <dbReference type="SAM" id="SignalP"/>
    </source>
</evidence>
<comment type="similarity">
    <text evidence="2">Belongs to the peptidase S1 family. CLIP subfamily.</text>
</comment>
<dbReference type="InterPro" id="IPR043504">
    <property type="entry name" value="Peptidase_S1_PA_chymotrypsin"/>
</dbReference>
<dbReference type="Pfam" id="PF00089">
    <property type="entry name" value="Trypsin"/>
    <property type="match status" value="1"/>
</dbReference>
<organism evidence="5 6">
    <name type="scientific">Chironomus riparius</name>
    <dbReference type="NCBI Taxonomy" id="315576"/>
    <lineage>
        <taxon>Eukaryota</taxon>
        <taxon>Metazoa</taxon>
        <taxon>Ecdysozoa</taxon>
        <taxon>Arthropoda</taxon>
        <taxon>Hexapoda</taxon>
        <taxon>Insecta</taxon>
        <taxon>Pterygota</taxon>
        <taxon>Neoptera</taxon>
        <taxon>Endopterygota</taxon>
        <taxon>Diptera</taxon>
        <taxon>Nematocera</taxon>
        <taxon>Chironomoidea</taxon>
        <taxon>Chironomidae</taxon>
        <taxon>Chironominae</taxon>
        <taxon>Chironomus</taxon>
    </lineage>
</organism>
<proteinExistence type="inferred from homology"/>
<dbReference type="PANTHER" id="PTHR24252:SF7">
    <property type="entry name" value="HYALIN"/>
    <property type="match status" value="1"/>
</dbReference>
<dbReference type="PRINTS" id="PR00261">
    <property type="entry name" value="LDLRECEPTOR"/>
</dbReference>
<sequence length="642" mass="70808">MLILILLSISLLSTAVNSAVPSTLNMCTPFEFKCIEDGSCIPDELVCDGKADCSGRTDETEELCQKLKCPRYSFRCAYGACIDPRNVCNQKKDCLDGSDELPINCIEEEENELVGCPLDKYHCRSGECIDSETVCNGEVDCADGSDEEENICLKITCPKNAFRCRYGACVPKSFRCTGTSRCADGSDEDELLCGAHYNVYLIKGNLTGKVPPGSCRLPSRNDLRYINSIFGEEYLPGGYVNDGEYIEIVCKGGTTMNVSMDFDSSNSCDRTKWTRKWSLFPECQTICSGADVIGRTIKTICEVNDKFIPCNQQHVVGTIAHITCGSYYEMPNLNVSKHLSQKLTCLSTGSWDKIALRCTPKCGRVTQAATAYVVGGKKAKNVAEVPWVTAIYKRDYLICGGTIISERLAVSAAHCFFKEQPSNLVESVILEDLSLFKVAVGKYNRDLAAQETFQSQFFNISEVISVPGYDGYMGFFSADFIILVLDDYIVFRQHIVPICIDKNTYLEEEMTIQQGLVGIVGGYGFTTAGGNPSDVLKVGKLPTVSYSQCKKDAPQNFKQFVTPDKFCAGSISGGDAVCQGDSGSGLAFPQMKDDEEIYFLRGVVSNARQVEGNCDLSFYTMFTNVYHYMRFIKSAEKRFPSS</sequence>
<evidence type="ECO:0000256" key="1">
    <source>
        <dbReference type="ARBA" id="ARBA00023157"/>
    </source>
</evidence>
<reference evidence="5" key="1">
    <citation type="submission" date="2022-01" db="EMBL/GenBank/DDBJ databases">
        <authorList>
            <person name="King R."/>
        </authorList>
    </citation>
    <scope>NUCLEOTIDE SEQUENCE</scope>
</reference>
<dbReference type="PANTHER" id="PTHR24252">
    <property type="entry name" value="ACROSIN-RELATED"/>
    <property type="match status" value="1"/>
</dbReference>
<dbReference type="Proteomes" id="UP001153620">
    <property type="component" value="Chromosome 4"/>
</dbReference>
<protein>
    <recommendedName>
        <fullName evidence="4">Peptidase S1 domain-containing protein</fullName>
    </recommendedName>
</protein>
<dbReference type="GO" id="GO:0006508">
    <property type="term" value="P:proteolysis"/>
    <property type="evidence" value="ECO:0007669"/>
    <property type="project" value="InterPro"/>
</dbReference>
<dbReference type="AlphaFoldDB" id="A0A9N9SA11"/>
<evidence type="ECO:0000313" key="5">
    <source>
        <dbReference type="EMBL" id="CAG9811008.1"/>
    </source>
</evidence>
<dbReference type="GO" id="GO:0004252">
    <property type="term" value="F:serine-type endopeptidase activity"/>
    <property type="evidence" value="ECO:0007669"/>
    <property type="project" value="InterPro"/>
</dbReference>
<dbReference type="Gene3D" id="2.40.10.10">
    <property type="entry name" value="Trypsin-like serine proteases"/>
    <property type="match status" value="1"/>
</dbReference>
<dbReference type="PROSITE" id="PS00134">
    <property type="entry name" value="TRYPSIN_HIS"/>
    <property type="match status" value="1"/>
</dbReference>
<name>A0A9N9SA11_9DIPT</name>
<evidence type="ECO:0000313" key="6">
    <source>
        <dbReference type="Proteomes" id="UP001153620"/>
    </source>
</evidence>
<dbReference type="InterPro" id="IPR001254">
    <property type="entry name" value="Trypsin_dom"/>
</dbReference>
<dbReference type="SMART" id="SM00192">
    <property type="entry name" value="LDLa"/>
    <property type="match status" value="4"/>
</dbReference>
<evidence type="ECO:0000256" key="2">
    <source>
        <dbReference type="ARBA" id="ARBA00024195"/>
    </source>
</evidence>
<dbReference type="CDD" id="cd00190">
    <property type="entry name" value="Tryp_SPc"/>
    <property type="match status" value="1"/>
</dbReference>
<reference evidence="5" key="2">
    <citation type="submission" date="2022-10" db="EMBL/GenBank/DDBJ databases">
        <authorList>
            <consortium name="ENA_rothamsted_submissions"/>
            <consortium name="culmorum"/>
            <person name="King R."/>
        </authorList>
    </citation>
    <scope>NUCLEOTIDE SEQUENCE</scope>
</reference>
<keyword evidence="1" id="KW-1015">Disulfide bond</keyword>
<dbReference type="InterPro" id="IPR009003">
    <property type="entry name" value="Peptidase_S1_PA"/>
</dbReference>
<accession>A0A9N9SA11</accession>
<keyword evidence="6" id="KW-1185">Reference proteome</keyword>